<evidence type="ECO:0000313" key="2">
    <source>
        <dbReference type="Proteomes" id="UP000672011"/>
    </source>
</evidence>
<dbReference type="EMBL" id="CP072842">
    <property type="protein sequence ID" value="QTV04773.1"/>
    <property type="molecule type" value="Genomic_DNA"/>
</dbReference>
<organism evidence="1 2">
    <name type="scientific">Faecalibacter bovis</name>
    <dbReference type="NCBI Taxonomy" id="2898187"/>
    <lineage>
        <taxon>Bacteria</taxon>
        <taxon>Pseudomonadati</taxon>
        <taxon>Bacteroidota</taxon>
        <taxon>Flavobacteriia</taxon>
        <taxon>Flavobacteriales</taxon>
        <taxon>Weeksellaceae</taxon>
        <taxon>Faecalibacter</taxon>
    </lineage>
</organism>
<accession>A0ABX7XA70</accession>
<dbReference type="Proteomes" id="UP000672011">
    <property type="component" value="Chromosome"/>
</dbReference>
<reference evidence="2" key="2">
    <citation type="submission" date="2021-04" db="EMBL/GenBank/DDBJ databases">
        <title>Taxonomy of Flavobacteriaceae bacterium ZY171143.</title>
        <authorList>
            <person name="Li F."/>
        </authorList>
    </citation>
    <scope>NUCLEOTIDE SEQUENCE [LARGE SCALE GENOMIC DNA]</scope>
    <source>
        <strain evidence="2">ZY171143</strain>
    </source>
</reference>
<dbReference type="RefSeq" id="WP_230475395.1">
    <property type="nucleotide sequence ID" value="NZ_CP072842.1"/>
</dbReference>
<reference evidence="1 2" key="1">
    <citation type="journal article" date="2021" name="Int. J. Syst. Evol. Microbiol.">
        <title>Faecalibacter bovis sp. nov., isolated from cow faeces.</title>
        <authorList>
            <person name="Li F."/>
            <person name="Zhao W."/>
            <person name="Hong Q."/>
            <person name="Shao Q."/>
            <person name="Song J."/>
            <person name="Yang S."/>
        </authorList>
    </citation>
    <scope>NUCLEOTIDE SEQUENCE [LARGE SCALE GENOMIC DNA]</scope>
    <source>
        <strain evidence="1 2">ZY171143</strain>
    </source>
</reference>
<proteinExistence type="predicted"/>
<keyword evidence="2" id="KW-1185">Reference proteome</keyword>
<evidence type="ECO:0000313" key="1">
    <source>
        <dbReference type="EMBL" id="QTV04773.1"/>
    </source>
</evidence>
<sequence length="45" mass="5222">MNAYELKSNVKIDSVDLAKLNQELHNATRDKNSNIQNVTDEYKKK</sequence>
<gene>
    <name evidence="1" type="ORF">J9309_08125</name>
</gene>
<name>A0ABX7XA70_9FLAO</name>
<protein>
    <submittedName>
        <fullName evidence="1">Uncharacterized protein</fullName>
    </submittedName>
</protein>